<comment type="caution">
    <text evidence="1">The sequence shown here is derived from an EMBL/GenBank/DDBJ whole genome shotgun (WGS) entry which is preliminary data.</text>
</comment>
<feature type="non-terminal residue" evidence="1">
    <location>
        <position position="80"/>
    </location>
</feature>
<name>A0A7J8Q4M5_GOSRA</name>
<protein>
    <recommendedName>
        <fullName evidence="3">DUF4283 domain-containing protein</fullName>
    </recommendedName>
</protein>
<evidence type="ECO:0000313" key="2">
    <source>
        <dbReference type="Proteomes" id="UP000593578"/>
    </source>
</evidence>
<reference evidence="1 2" key="1">
    <citation type="journal article" date="2019" name="Genome Biol. Evol.">
        <title>Insights into the evolution of the New World diploid cottons (Gossypium, subgenus Houzingenia) based on genome sequencing.</title>
        <authorList>
            <person name="Grover C.E."/>
            <person name="Arick M.A. 2nd"/>
            <person name="Thrash A."/>
            <person name="Conover J.L."/>
            <person name="Sanders W.S."/>
            <person name="Peterson D.G."/>
            <person name="Frelichowski J.E."/>
            <person name="Scheffler J.A."/>
            <person name="Scheffler B.E."/>
            <person name="Wendel J.F."/>
        </authorList>
    </citation>
    <scope>NUCLEOTIDE SEQUENCE [LARGE SCALE GENOMIC DNA]</scope>
    <source>
        <strain evidence="1">8</strain>
        <tissue evidence="1">Leaf</tissue>
    </source>
</reference>
<evidence type="ECO:0000313" key="1">
    <source>
        <dbReference type="EMBL" id="MBA0596467.1"/>
    </source>
</evidence>
<evidence type="ECO:0008006" key="3">
    <source>
        <dbReference type="Google" id="ProtNLM"/>
    </source>
</evidence>
<accession>A0A7J8Q4M5</accession>
<proteinExistence type="predicted"/>
<gene>
    <name evidence="1" type="ORF">Gorai_013286</name>
</gene>
<organism evidence="1 2">
    <name type="scientific">Gossypium raimondii</name>
    <name type="common">Peruvian cotton</name>
    <name type="synonym">Gossypium klotzschianum subsp. raimondii</name>
    <dbReference type="NCBI Taxonomy" id="29730"/>
    <lineage>
        <taxon>Eukaryota</taxon>
        <taxon>Viridiplantae</taxon>
        <taxon>Streptophyta</taxon>
        <taxon>Embryophyta</taxon>
        <taxon>Tracheophyta</taxon>
        <taxon>Spermatophyta</taxon>
        <taxon>Magnoliopsida</taxon>
        <taxon>eudicotyledons</taxon>
        <taxon>Gunneridae</taxon>
        <taxon>Pentapetalae</taxon>
        <taxon>rosids</taxon>
        <taxon>malvids</taxon>
        <taxon>Malvales</taxon>
        <taxon>Malvaceae</taxon>
        <taxon>Malvoideae</taxon>
        <taxon>Gossypium</taxon>
    </lineage>
</organism>
<dbReference type="AlphaFoldDB" id="A0A7J8Q4M5"/>
<dbReference type="Proteomes" id="UP000593578">
    <property type="component" value="Unassembled WGS sequence"/>
</dbReference>
<dbReference type="EMBL" id="JABEZZ010000009">
    <property type="protein sequence ID" value="MBA0596467.1"/>
    <property type="molecule type" value="Genomic_DNA"/>
</dbReference>
<sequence length="80" mass="8933">MDWIRLPGLLGVLYKCQILEEIGGLIGKVAKLDFKTDNGLRGQFARMASCDSDKEEIAATLLEKERMVEASESFGPWMLV</sequence>